<feature type="compositionally biased region" description="Acidic residues" evidence="5">
    <location>
        <begin position="1128"/>
        <end position="1149"/>
    </location>
</feature>
<gene>
    <name evidence="8" type="ORF">AWRI4620_LOCUS2248</name>
</gene>
<dbReference type="Pfam" id="PF04869">
    <property type="entry name" value="Uso1_p115_head"/>
    <property type="match status" value="1"/>
</dbReference>
<dbReference type="GO" id="GO:0005795">
    <property type="term" value="C:Golgi stack"/>
    <property type="evidence" value="ECO:0007669"/>
    <property type="project" value="TreeGrafter"/>
</dbReference>
<evidence type="ECO:0000256" key="1">
    <source>
        <dbReference type="ARBA" id="ARBA00004555"/>
    </source>
</evidence>
<dbReference type="InterPro" id="IPR006955">
    <property type="entry name" value="Uso1_p115_C"/>
</dbReference>
<dbReference type="PANTHER" id="PTHR10013">
    <property type="entry name" value="GENERAL VESICULAR TRANSPORT FACTOR P115"/>
    <property type="match status" value="1"/>
</dbReference>
<evidence type="ECO:0008006" key="10">
    <source>
        <dbReference type="Google" id="ProtNLM"/>
    </source>
</evidence>
<dbReference type="Gene3D" id="1.25.10.10">
    <property type="entry name" value="Leucine-rich Repeat Variant"/>
    <property type="match status" value="1"/>
</dbReference>
<comment type="caution">
    <text evidence="8">The sequence shown here is derived from an EMBL/GenBank/DDBJ whole genome shotgun (WGS) entry which is preliminary data.</text>
</comment>
<dbReference type="FunFam" id="1.25.10.10:FF:000296">
    <property type="entry name" value="Related to transport protein USO1"/>
    <property type="match status" value="1"/>
</dbReference>
<dbReference type="InterPro" id="IPR011989">
    <property type="entry name" value="ARM-like"/>
</dbReference>
<dbReference type="InterPro" id="IPR016024">
    <property type="entry name" value="ARM-type_fold"/>
</dbReference>
<organism evidence="8 9">
    <name type="scientific">Aureobasidium uvarum</name>
    <dbReference type="NCBI Taxonomy" id="2773716"/>
    <lineage>
        <taxon>Eukaryota</taxon>
        <taxon>Fungi</taxon>
        <taxon>Dikarya</taxon>
        <taxon>Ascomycota</taxon>
        <taxon>Pezizomycotina</taxon>
        <taxon>Dothideomycetes</taxon>
        <taxon>Dothideomycetidae</taxon>
        <taxon>Dothideales</taxon>
        <taxon>Saccotheciaceae</taxon>
        <taxon>Aureobasidium</taxon>
    </lineage>
</organism>
<dbReference type="GO" id="GO:0048280">
    <property type="term" value="P:vesicle fusion with Golgi apparatus"/>
    <property type="evidence" value="ECO:0007669"/>
    <property type="project" value="InterPro"/>
</dbReference>
<evidence type="ECO:0000259" key="7">
    <source>
        <dbReference type="Pfam" id="PF04871"/>
    </source>
</evidence>
<feature type="region of interest" description="Disordered" evidence="5">
    <location>
        <begin position="1119"/>
        <end position="1149"/>
    </location>
</feature>
<feature type="compositionally biased region" description="Basic and acidic residues" evidence="5">
    <location>
        <begin position="1066"/>
        <end position="1099"/>
    </location>
</feature>
<dbReference type="GO" id="GO:0006888">
    <property type="term" value="P:endoplasmic reticulum to Golgi vesicle-mediated transport"/>
    <property type="evidence" value="ECO:0007669"/>
    <property type="project" value="TreeGrafter"/>
</dbReference>
<feature type="region of interest" description="Disordered" evidence="5">
    <location>
        <begin position="1009"/>
        <end position="1099"/>
    </location>
</feature>
<dbReference type="GO" id="GO:0048211">
    <property type="term" value="P:Golgi vesicle docking"/>
    <property type="evidence" value="ECO:0007669"/>
    <property type="project" value="TreeGrafter"/>
</dbReference>
<dbReference type="GO" id="GO:0006886">
    <property type="term" value="P:intracellular protein transport"/>
    <property type="evidence" value="ECO:0007669"/>
    <property type="project" value="InterPro"/>
</dbReference>
<evidence type="ECO:0000256" key="5">
    <source>
        <dbReference type="SAM" id="MobiDB-lite"/>
    </source>
</evidence>
<feature type="compositionally biased region" description="Basic and acidic residues" evidence="5">
    <location>
        <begin position="1035"/>
        <end position="1051"/>
    </location>
</feature>
<feature type="domain" description="Vesicle tethering protein Uso1/P115-like head" evidence="6">
    <location>
        <begin position="342"/>
        <end position="657"/>
    </location>
</feature>
<dbReference type="Pfam" id="PF04871">
    <property type="entry name" value="Uso1_p115_C"/>
    <property type="match status" value="1"/>
</dbReference>
<evidence type="ECO:0000256" key="2">
    <source>
        <dbReference type="ARBA" id="ARBA00023034"/>
    </source>
</evidence>
<keyword evidence="3 4" id="KW-0175">Coiled coil</keyword>
<proteinExistence type="predicted"/>
<evidence type="ECO:0000259" key="6">
    <source>
        <dbReference type="Pfam" id="PF04869"/>
    </source>
</evidence>
<name>A0A9N8PPL0_9PEZI</name>
<keyword evidence="9" id="KW-1185">Reference proteome</keyword>
<evidence type="ECO:0000313" key="9">
    <source>
        <dbReference type="Proteomes" id="UP000745764"/>
    </source>
</evidence>
<dbReference type="InterPro" id="IPR006953">
    <property type="entry name" value="Vesicle_Uso1_P115_head"/>
</dbReference>
<dbReference type="SUPFAM" id="SSF48371">
    <property type="entry name" value="ARM repeat"/>
    <property type="match status" value="1"/>
</dbReference>
<dbReference type="EMBL" id="CAINUL010000002">
    <property type="protein sequence ID" value="CAD0107993.1"/>
    <property type="molecule type" value="Genomic_DNA"/>
</dbReference>
<sequence length="1149" mass="128606">MLKAPIKQTAGDTIATLSSRLSSATLLEDRRAAILGLRSFAKQYPASVASGSLRDLIAVLRTDGLGLTKDGQGDVDTVRLVLETLLMLFEPDRESAEASEDIALWLADEFSQRQDNITILLDLLDQPDYYARIYSIQLLTAISTSRPERTQESILQAPLGTARLVGVLDDGRDAVRNAALLLLVDLTNVSQTELQKLIAFEDAFQRTFNLIQSEGGLSEGGIVAQDCLSLLANLIRHSHSNQALFRESGCIPRLIELVKQASTVPDEENEFSRSDREKNAWGLLAVLRLFLERGELGTKQNQDVFWRSGVLLLVLTLAFDERAAPHIRMSALMTCADAIIFNAPLQEAFASFQVPVTPETPAPVNGVATKSQPKTMYVIEALLNLVLSASASRTLDLRSAGCSLIKAYFHGHDRIKLHFLQRAIAGYTEGEEEDINILSTLLNGPQLGAATPDPPRFAFASDITCQLLFNLQDAKSMLMSVSEGDADKGEDVITAIQTLSGHLLSSLQNDLDPQLSISYLNLLITFLFDEPAAVNDCLAEGSSLMGVLIDNALLTANSQVAADPIKSLLPGLSAILLGTIYEFSTKDSPIPRRTLHPLLTSKLGRQKYFDALMQFRQNPIIRDSDFIPPEIEGATILFDNEFVDWFKDEYGRLKRVIDREPGIEVVRPSDVGVDRDILDDLREKIKARDEKLQQIEQDDLAAKQKSDQAEAEYRHQLQSLQSSQRSMEAEVERIKRINEALQRDHDVELQRVSGELRSQLAQFQLESRNNLQTLRDQHKQELERFKGQHGATLASERSLWEDKARKAAEQATRDQRAAIDKAAEEHRKATEQNAEEQRMRADQVASEHRKALDELNSSVQQKEKTIKEHETAISDHARSERVIKQEHSATTAALEKLRSEFDTSKSDKDKLEKELETTKTLQKDLQQVNTKAMARVKTLEEEAKARETKIQTLTSDISSLQSELSVKQQKVSELEQEISGLKLELEGERKGYNDLETELNDLKTIHSKLETSNKDLEKQITESKSKPAPSTTPENSDKLKALEKELADTKKKLSTASSNSNSKNKKTSDDMTAKLEKQLEAQKKEIEKEKEEASKARTELEDMLMVLADLEDKAKGYREKLRKHGEEVSEDEDEDEDDDDDDDEDEEEE</sequence>
<evidence type="ECO:0000256" key="3">
    <source>
        <dbReference type="ARBA" id="ARBA00023054"/>
    </source>
</evidence>
<reference evidence="8" key="1">
    <citation type="submission" date="2020-06" db="EMBL/GenBank/DDBJ databases">
        <authorList>
            <person name="Onetto C."/>
        </authorList>
    </citation>
    <scope>NUCLEOTIDE SEQUENCE</scope>
</reference>
<evidence type="ECO:0000313" key="8">
    <source>
        <dbReference type="EMBL" id="CAD0107993.1"/>
    </source>
</evidence>
<dbReference type="InterPro" id="IPR024095">
    <property type="entry name" value="Vesicle_P115"/>
</dbReference>
<feature type="domain" description="Uso1/p115-like vesicle tethering protein C-terminal" evidence="7">
    <location>
        <begin position="1034"/>
        <end position="1144"/>
    </location>
</feature>
<dbReference type="GO" id="GO:0012507">
    <property type="term" value="C:ER to Golgi transport vesicle membrane"/>
    <property type="evidence" value="ECO:0007669"/>
    <property type="project" value="TreeGrafter"/>
</dbReference>
<feature type="compositionally biased region" description="Basic and acidic residues" evidence="5">
    <location>
        <begin position="1009"/>
        <end position="1025"/>
    </location>
</feature>
<dbReference type="GO" id="GO:0005783">
    <property type="term" value="C:endoplasmic reticulum"/>
    <property type="evidence" value="ECO:0007669"/>
    <property type="project" value="TreeGrafter"/>
</dbReference>
<evidence type="ECO:0000256" key="4">
    <source>
        <dbReference type="SAM" id="Coils"/>
    </source>
</evidence>
<accession>A0A9N8PPL0</accession>
<dbReference type="AlphaFoldDB" id="A0A9N8PPL0"/>
<dbReference type="GO" id="GO:0000139">
    <property type="term" value="C:Golgi membrane"/>
    <property type="evidence" value="ECO:0007669"/>
    <property type="project" value="InterPro"/>
</dbReference>
<protein>
    <recommendedName>
        <fullName evidence="10">Intracellular protein transport protein</fullName>
    </recommendedName>
</protein>
<feature type="compositionally biased region" description="Basic and acidic residues" evidence="5">
    <location>
        <begin position="798"/>
        <end position="837"/>
    </location>
</feature>
<dbReference type="PANTHER" id="PTHR10013:SF0">
    <property type="entry name" value="GENERAL VESICULAR TRANSPORT FACTOR P115"/>
    <property type="match status" value="1"/>
</dbReference>
<feature type="region of interest" description="Disordered" evidence="5">
    <location>
        <begin position="785"/>
        <end position="837"/>
    </location>
</feature>
<dbReference type="Proteomes" id="UP000745764">
    <property type="component" value="Unassembled WGS sequence"/>
</dbReference>
<feature type="coiled-coil region" evidence="4">
    <location>
        <begin position="678"/>
        <end position="744"/>
    </location>
</feature>
<keyword evidence="2" id="KW-0333">Golgi apparatus</keyword>
<comment type="subcellular location">
    <subcellularLocation>
        <location evidence="1">Golgi apparatus</location>
    </subcellularLocation>
</comment>
<dbReference type="OrthoDB" id="198977at2759"/>
<dbReference type="SUPFAM" id="SSF90257">
    <property type="entry name" value="Myosin rod fragments"/>
    <property type="match status" value="1"/>
</dbReference>